<protein>
    <submittedName>
        <fullName evidence="1">Uncharacterized protein</fullName>
    </submittedName>
</protein>
<evidence type="ECO:0000313" key="2">
    <source>
        <dbReference type="Proteomes" id="UP000559027"/>
    </source>
</evidence>
<gene>
    <name evidence="1" type="ORF">D9756_010950</name>
</gene>
<reference evidence="1 2" key="1">
    <citation type="journal article" date="2020" name="ISME J.">
        <title>Uncovering the hidden diversity of litter-decomposition mechanisms in mushroom-forming fungi.</title>
        <authorList>
            <person name="Floudas D."/>
            <person name="Bentzer J."/>
            <person name="Ahren D."/>
            <person name="Johansson T."/>
            <person name="Persson P."/>
            <person name="Tunlid A."/>
        </authorList>
    </citation>
    <scope>NUCLEOTIDE SEQUENCE [LARGE SCALE GENOMIC DNA]</scope>
    <source>
        <strain evidence="1 2">CBS 146.42</strain>
    </source>
</reference>
<comment type="caution">
    <text evidence="1">The sequence shown here is derived from an EMBL/GenBank/DDBJ whole genome shotgun (WGS) entry which is preliminary data.</text>
</comment>
<accession>A0A8H5FRN5</accession>
<dbReference type="EMBL" id="JAACJO010000027">
    <property type="protein sequence ID" value="KAF5347110.1"/>
    <property type="molecule type" value="Genomic_DNA"/>
</dbReference>
<proteinExistence type="predicted"/>
<dbReference type="Proteomes" id="UP000559027">
    <property type="component" value="Unassembled WGS sequence"/>
</dbReference>
<evidence type="ECO:0000313" key="1">
    <source>
        <dbReference type="EMBL" id="KAF5347110.1"/>
    </source>
</evidence>
<name>A0A8H5FRN5_9AGAR</name>
<sequence>MVATILSVVVTEQQTQHPPRPASTSGEDRGTVTSLFVISETHTCIGPSSPDIALLGLFVSRAFTSTPFIPGFSQNTTTKQQYQNNKLSSLTLKGASLRMVWDGYSERRDIKGRWR</sequence>
<organism evidence="1 2">
    <name type="scientific">Leucocoprinus leucothites</name>
    <dbReference type="NCBI Taxonomy" id="201217"/>
    <lineage>
        <taxon>Eukaryota</taxon>
        <taxon>Fungi</taxon>
        <taxon>Dikarya</taxon>
        <taxon>Basidiomycota</taxon>
        <taxon>Agaricomycotina</taxon>
        <taxon>Agaricomycetes</taxon>
        <taxon>Agaricomycetidae</taxon>
        <taxon>Agaricales</taxon>
        <taxon>Agaricineae</taxon>
        <taxon>Agaricaceae</taxon>
        <taxon>Leucocoprinus</taxon>
    </lineage>
</organism>
<keyword evidence="2" id="KW-1185">Reference proteome</keyword>
<dbReference type="AlphaFoldDB" id="A0A8H5FRN5"/>